<keyword evidence="3 7" id="KW-0812">Transmembrane</keyword>
<evidence type="ECO:0000313" key="9">
    <source>
        <dbReference type="EMBL" id="CUS13123.1"/>
    </source>
</evidence>
<dbReference type="GO" id="GO:0022857">
    <property type="term" value="F:transmembrane transporter activity"/>
    <property type="evidence" value="ECO:0007669"/>
    <property type="project" value="InterPro"/>
</dbReference>
<feature type="transmembrane region" description="Helical" evidence="7">
    <location>
        <begin position="133"/>
        <end position="156"/>
    </location>
</feature>
<dbReference type="PROSITE" id="PS50850">
    <property type="entry name" value="MFS"/>
    <property type="match status" value="1"/>
</dbReference>
<dbReference type="InterPro" id="IPR020846">
    <property type="entry name" value="MFS_dom"/>
</dbReference>
<dbReference type="Proteomes" id="UP001412239">
    <property type="component" value="Unassembled WGS sequence"/>
</dbReference>
<feature type="transmembrane region" description="Helical" evidence="7">
    <location>
        <begin position="315"/>
        <end position="333"/>
    </location>
</feature>
<feature type="transmembrane region" description="Helical" evidence="7">
    <location>
        <begin position="202"/>
        <end position="222"/>
    </location>
</feature>
<evidence type="ECO:0000256" key="7">
    <source>
        <dbReference type="SAM" id="Phobius"/>
    </source>
</evidence>
<dbReference type="Gene3D" id="1.20.1250.20">
    <property type="entry name" value="MFS general substrate transporter like domains"/>
    <property type="match status" value="2"/>
</dbReference>
<dbReference type="FunFam" id="1.20.1250.20:FF:000034">
    <property type="entry name" value="MFS general substrate transporter"/>
    <property type="match status" value="1"/>
</dbReference>
<feature type="transmembrane region" description="Helical" evidence="7">
    <location>
        <begin position="406"/>
        <end position="427"/>
    </location>
</feature>
<dbReference type="PANTHER" id="PTHR43791">
    <property type="entry name" value="PERMEASE-RELATED"/>
    <property type="match status" value="1"/>
</dbReference>
<dbReference type="AlphaFoldDB" id="A0A292Q315"/>
<evidence type="ECO:0000313" key="10">
    <source>
        <dbReference type="Proteomes" id="UP001412239"/>
    </source>
</evidence>
<proteinExistence type="predicted"/>
<reference evidence="9" key="1">
    <citation type="submission" date="2015-10" db="EMBL/GenBank/DDBJ databases">
        <authorList>
            <person name="Regsiter A."/>
            <person name="william w."/>
        </authorList>
    </citation>
    <scope>NUCLEOTIDE SEQUENCE</scope>
    <source>
        <strain evidence="9">Montdore</strain>
    </source>
</reference>
<dbReference type="GO" id="GO:0016020">
    <property type="term" value="C:membrane"/>
    <property type="evidence" value="ECO:0007669"/>
    <property type="project" value="UniProtKB-SubCell"/>
</dbReference>
<feature type="region of interest" description="Disordered" evidence="6">
    <location>
        <begin position="1"/>
        <end position="23"/>
    </location>
</feature>
<dbReference type="InterPro" id="IPR011701">
    <property type="entry name" value="MFS"/>
</dbReference>
<evidence type="ECO:0000259" key="8">
    <source>
        <dbReference type="PROSITE" id="PS50850"/>
    </source>
</evidence>
<keyword evidence="4 7" id="KW-1133">Transmembrane helix</keyword>
<feature type="domain" description="Major facilitator superfamily (MFS) profile" evidence="8">
    <location>
        <begin position="41"/>
        <end position="431"/>
    </location>
</feature>
<evidence type="ECO:0000256" key="6">
    <source>
        <dbReference type="SAM" id="MobiDB-lite"/>
    </source>
</evidence>
<evidence type="ECO:0000256" key="3">
    <source>
        <dbReference type="ARBA" id="ARBA00022692"/>
    </source>
</evidence>
<protein>
    <recommendedName>
        <fullName evidence="8">Major facilitator superfamily (MFS) profile domain-containing protein</fullName>
    </recommendedName>
</protein>
<keyword evidence="5 7" id="KW-0472">Membrane</keyword>
<feature type="transmembrane region" description="Helical" evidence="7">
    <location>
        <begin position="168"/>
        <end position="190"/>
    </location>
</feature>
<gene>
    <name evidence="9" type="ORF">GSTUAT00002803001</name>
</gene>
<keyword evidence="2" id="KW-0813">Transport</keyword>
<evidence type="ECO:0000256" key="5">
    <source>
        <dbReference type="ARBA" id="ARBA00023136"/>
    </source>
</evidence>
<evidence type="ECO:0000256" key="1">
    <source>
        <dbReference type="ARBA" id="ARBA00004141"/>
    </source>
</evidence>
<evidence type="ECO:0000256" key="2">
    <source>
        <dbReference type="ARBA" id="ARBA00022448"/>
    </source>
</evidence>
<dbReference type="Pfam" id="PF07690">
    <property type="entry name" value="MFS_1"/>
    <property type="match status" value="1"/>
</dbReference>
<comment type="subcellular location">
    <subcellularLocation>
        <location evidence="1">Membrane</location>
        <topology evidence="1">Multi-pass membrane protein</topology>
    </subcellularLocation>
</comment>
<feature type="transmembrane region" description="Helical" evidence="7">
    <location>
        <begin position="108"/>
        <end position="126"/>
    </location>
</feature>
<feature type="transmembrane region" description="Helical" evidence="7">
    <location>
        <begin position="374"/>
        <end position="394"/>
    </location>
</feature>
<dbReference type="FunFam" id="1.20.1250.20:FF:000013">
    <property type="entry name" value="MFS general substrate transporter"/>
    <property type="match status" value="1"/>
</dbReference>
<keyword evidence="10" id="KW-1185">Reference proteome</keyword>
<dbReference type="EMBL" id="LN890978">
    <property type="protein sequence ID" value="CUS13123.1"/>
    <property type="molecule type" value="Genomic_DNA"/>
</dbReference>
<dbReference type="PANTHER" id="PTHR43791:SF91">
    <property type="entry name" value="MAJOR FACILITATOR SUPERFAMILY (MFS) PROFILE DOMAIN-CONTAINING PROTEIN-RELATED"/>
    <property type="match status" value="1"/>
</dbReference>
<feature type="transmembrane region" description="Helical" evidence="7">
    <location>
        <begin position="339"/>
        <end position="362"/>
    </location>
</feature>
<accession>A0A292Q315</accession>
<name>A0A292Q315_9PEZI</name>
<dbReference type="InterPro" id="IPR036259">
    <property type="entry name" value="MFS_trans_sf"/>
</dbReference>
<evidence type="ECO:0000256" key="4">
    <source>
        <dbReference type="ARBA" id="ARBA00022989"/>
    </source>
</evidence>
<dbReference type="SUPFAM" id="SSF103473">
    <property type="entry name" value="MFS general substrate transporter"/>
    <property type="match status" value="1"/>
</dbReference>
<sequence>MEKESTDSSLGREQLRQPGSVEDGVDHEFEKKLVRKLDNHIIPMIMALYMASFMDRVNIGNARLYGLEEDLGLKGNQFQTSVSILFVTYLGFEIPSNLVLKKFTPRRYLAAITMIWGIIATCTGFVNSYKSLLACRLLLGAAEAGLFPGLVVYLTFFYTRKELALRMGYMFVSAALAGASGGLLAYGIGFLDGRSGMKGWRWILIIEGLPAIVLGSVTYFFLADNPREAGYLTEEEKRFMIARRRREVAHTASAQEFHWEDVRKCFSTFLPTIIKSLGHWSVEQVQALTIPCYALGAITYLIVAHISDKQQRRGMYAISFACISIIGYGILLFDASRGVHYFACFLVAIGLYVSVGLPLVWLPSNCPRYGKRTAALGLQIAVGNASGILVPFIYASKDSPRYIKGYAVSLSMGGFAAITYTFLWYWFSKLNASRERGEENAKIVGLGEEDIAELGDESPRFRYAV</sequence>
<feature type="transmembrane region" description="Helical" evidence="7">
    <location>
        <begin position="285"/>
        <end position="303"/>
    </location>
</feature>
<organism evidence="9 10">
    <name type="scientific">Tuber aestivum</name>
    <name type="common">summer truffle</name>
    <dbReference type="NCBI Taxonomy" id="59557"/>
    <lineage>
        <taxon>Eukaryota</taxon>
        <taxon>Fungi</taxon>
        <taxon>Dikarya</taxon>
        <taxon>Ascomycota</taxon>
        <taxon>Pezizomycotina</taxon>
        <taxon>Pezizomycetes</taxon>
        <taxon>Pezizales</taxon>
        <taxon>Tuberaceae</taxon>
        <taxon>Tuber</taxon>
    </lineage>
</organism>